<sequence length="154" mass="17107">AGELQPWAVADEGGALQEALIALLGPALQHAGEELEGPLAGLYGYSLRRHAERLIEQSLQEPRLSPDMLAGRLRISVRQLYRLFEEQGDSVCRYILRQRLSRSAADLGNPRLRGESITSIAFKWGFSDSAHFSRAFKKQFEVSPKDYRAGALPA</sequence>
<keyword evidence="3" id="KW-0804">Transcription</keyword>
<dbReference type="PRINTS" id="PR00032">
    <property type="entry name" value="HTHARAC"/>
</dbReference>
<dbReference type="GO" id="GO:0043565">
    <property type="term" value="F:sequence-specific DNA binding"/>
    <property type="evidence" value="ECO:0007669"/>
    <property type="project" value="InterPro"/>
</dbReference>
<evidence type="ECO:0000259" key="4">
    <source>
        <dbReference type="PROSITE" id="PS01124"/>
    </source>
</evidence>
<dbReference type="SMART" id="SM00342">
    <property type="entry name" value="HTH_ARAC"/>
    <property type="match status" value="1"/>
</dbReference>
<name>A0AAP1RCJ0_ECOLX</name>
<dbReference type="InterPro" id="IPR018062">
    <property type="entry name" value="HTH_AraC-typ_CS"/>
</dbReference>
<dbReference type="NCBIfam" id="NF007243">
    <property type="entry name" value="PRK09685.1"/>
    <property type="match status" value="1"/>
</dbReference>
<dbReference type="GO" id="GO:0003700">
    <property type="term" value="F:DNA-binding transcription factor activity"/>
    <property type="evidence" value="ECO:0007669"/>
    <property type="project" value="InterPro"/>
</dbReference>
<dbReference type="EMBL" id="JACZOI010001114">
    <property type="protein sequence ID" value="MBE0981617.1"/>
    <property type="molecule type" value="Genomic_DNA"/>
</dbReference>
<feature type="domain" description="HTH araC/xylS-type" evidence="4">
    <location>
        <begin position="49"/>
        <end position="150"/>
    </location>
</feature>
<dbReference type="InterPro" id="IPR009057">
    <property type="entry name" value="Homeodomain-like_sf"/>
</dbReference>
<dbReference type="AlphaFoldDB" id="A0AAP1RCJ0"/>
<keyword evidence="2" id="KW-0238">DNA-binding</keyword>
<accession>A0AAP1RCJ0</accession>
<dbReference type="PROSITE" id="PS01124">
    <property type="entry name" value="HTH_ARAC_FAMILY_2"/>
    <property type="match status" value="1"/>
</dbReference>
<comment type="caution">
    <text evidence="5">The sequence shown here is derived from an EMBL/GenBank/DDBJ whole genome shotgun (WGS) entry which is preliminary data.</text>
</comment>
<gene>
    <name evidence="5" type="primary">feaR</name>
    <name evidence="5" type="ORF">IH772_32125</name>
</gene>
<organism evidence="5 6">
    <name type="scientific">Escherichia coli</name>
    <dbReference type="NCBI Taxonomy" id="562"/>
    <lineage>
        <taxon>Bacteria</taxon>
        <taxon>Pseudomonadati</taxon>
        <taxon>Pseudomonadota</taxon>
        <taxon>Gammaproteobacteria</taxon>
        <taxon>Enterobacterales</taxon>
        <taxon>Enterobacteriaceae</taxon>
        <taxon>Escherichia</taxon>
    </lineage>
</organism>
<evidence type="ECO:0000256" key="2">
    <source>
        <dbReference type="ARBA" id="ARBA00023125"/>
    </source>
</evidence>
<evidence type="ECO:0000313" key="5">
    <source>
        <dbReference type="EMBL" id="MBE0981617.1"/>
    </source>
</evidence>
<dbReference type="Pfam" id="PF12833">
    <property type="entry name" value="HTH_18"/>
    <property type="match status" value="1"/>
</dbReference>
<keyword evidence="1" id="KW-0805">Transcription regulation</keyword>
<dbReference type="InterPro" id="IPR020449">
    <property type="entry name" value="Tscrpt_reg_AraC-type_HTH"/>
</dbReference>
<dbReference type="PANTHER" id="PTHR43280">
    <property type="entry name" value="ARAC-FAMILY TRANSCRIPTIONAL REGULATOR"/>
    <property type="match status" value="1"/>
</dbReference>
<evidence type="ECO:0000256" key="1">
    <source>
        <dbReference type="ARBA" id="ARBA00023015"/>
    </source>
</evidence>
<evidence type="ECO:0000256" key="3">
    <source>
        <dbReference type="ARBA" id="ARBA00023163"/>
    </source>
</evidence>
<dbReference type="RefSeq" id="WP_192525734.1">
    <property type="nucleotide sequence ID" value="NZ_JACZOI010001114.1"/>
</dbReference>
<dbReference type="Gene3D" id="1.10.10.60">
    <property type="entry name" value="Homeodomain-like"/>
    <property type="match status" value="1"/>
</dbReference>
<reference evidence="5" key="1">
    <citation type="submission" date="2020-09" db="EMBL/GenBank/DDBJ databases">
        <title>Emerging polyconal dissemination of OXA-244-producing E. coli in France.</title>
        <authorList>
            <person name="Emeraud C."/>
            <person name="Girlich D."/>
            <person name="Bonnin R.A."/>
            <person name="Jousset A.B."/>
            <person name="Naas T."/>
            <person name="Dortet L."/>
        </authorList>
    </citation>
    <scope>NUCLEOTIDE SEQUENCE</scope>
    <source>
        <strain evidence="5">225E3</strain>
    </source>
</reference>
<dbReference type="InterPro" id="IPR018060">
    <property type="entry name" value="HTH_AraC"/>
</dbReference>
<dbReference type="PROSITE" id="PS00041">
    <property type="entry name" value="HTH_ARAC_FAMILY_1"/>
    <property type="match status" value="1"/>
</dbReference>
<dbReference type="Proteomes" id="UP000640866">
    <property type="component" value="Unassembled WGS sequence"/>
</dbReference>
<dbReference type="SUPFAM" id="SSF46689">
    <property type="entry name" value="Homeodomain-like"/>
    <property type="match status" value="1"/>
</dbReference>
<dbReference type="PANTHER" id="PTHR43280:SF31">
    <property type="entry name" value="TRANSCRIPTIONAL REGULATORY PROTEIN"/>
    <property type="match status" value="1"/>
</dbReference>
<protein>
    <submittedName>
        <fullName evidence="5">Transcriptional regulator FeaR</fullName>
    </submittedName>
</protein>
<feature type="non-terminal residue" evidence="5">
    <location>
        <position position="1"/>
    </location>
</feature>
<proteinExistence type="predicted"/>
<evidence type="ECO:0000313" key="6">
    <source>
        <dbReference type="Proteomes" id="UP000640866"/>
    </source>
</evidence>